<keyword evidence="2" id="KW-1185">Reference proteome</keyword>
<keyword evidence="1" id="KW-0946">Virion</keyword>
<evidence type="ECO:0000313" key="1">
    <source>
        <dbReference type="EMBL" id="QJF12326.1"/>
    </source>
</evidence>
<dbReference type="GO" id="GO:0019028">
    <property type="term" value="C:viral capsid"/>
    <property type="evidence" value="ECO:0007669"/>
    <property type="project" value="UniProtKB-KW"/>
</dbReference>
<organism evidence="1 2">
    <name type="scientific">Acidianus rod-shaped virus 3</name>
    <dbReference type="NCBI Taxonomy" id="2730617"/>
    <lineage>
        <taxon>Viruses</taxon>
        <taxon>Adnaviria</taxon>
        <taxon>Zilligvirae</taxon>
        <taxon>Taleaviricota</taxon>
        <taxon>Tokiviricetes</taxon>
        <taxon>Ligamenvirales</taxon>
        <taxon>Rudiviridae</taxon>
        <taxon>Hoswirudivirus</taxon>
        <taxon>Hoswirudivirus acidiani</taxon>
        <taxon>Hoswirudivirus ARV3</taxon>
    </lineage>
</organism>
<reference evidence="1 2" key="1">
    <citation type="journal article" date="2020" name="ISME J.">
        <title>New virus isolates from Italian hydrothermal environments underscore the biogeographic pattern in archaeal virus communities.</title>
        <authorList>
            <person name="Baquero D.P."/>
            <person name="Contursi P."/>
            <person name="Piochi M."/>
            <person name="Bartolucci S."/>
            <person name="Liu Y."/>
            <person name="Cvirkaite-Krupovic V."/>
            <person name="Prangishvili D."/>
            <person name="Krupovic M."/>
        </authorList>
    </citation>
    <scope>NUCLEOTIDE SEQUENCE [LARGE SCALE GENOMIC DNA]</scope>
    <source>
        <strain evidence="1">9</strain>
    </source>
</reference>
<protein>
    <submittedName>
        <fullName evidence="1">Putative coat protein</fullName>
    </submittedName>
</protein>
<keyword evidence="1" id="KW-0167">Capsid protein</keyword>
<evidence type="ECO:0000313" key="2">
    <source>
        <dbReference type="Proteomes" id="UP000502393"/>
    </source>
</evidence>
<name>A0A6M3VXR9_9VIRU</name>
<accession>A0A6M3VXR9</accession>
<dbReference type="Gene3D" id="1.20.58.800">
    <property type="match status" value="1"/>
</dbReference>
<dbReference type="EMBL" id="MN876842">
    <property type="protein sequence ID" value="QJF12326.1"/>
    <property type="molecule type" value="Genomic_DNA"/>
</dbReference>
<sequence>MENKFADWNKYRRQVNQVILEYFNETGVPLALRSLYFSFGQKILSIVKRQKDKNIIDKLVEANICYFSKGFDANERVLRDIVKIIFLMKIENKKPDEVLKEIFTDKANH</sequence>
<gene>
    <name evidence="1" type="ORF">ARV3_gp13</name>
</gene>
<proteinExistence type="predicted"/>
<dbReference type="Proteomes" id="UP000502393">
    <property type="component" value="Segment"/>
</dbReference>